<dbReference type="SUPFAM" id="SSF53448">
    <property type="entry name" value="Nucleotide-diphospho-sugar transferases"/>
    <property type="match status" value="1"/>
</dbReference>
<dbReference type="HOGENOM" id="CLU_1843209_0_0_6"/>
<dbReference type="PANTHER" id="PTHR22572">
    <property type="entry name" value="SUGAR-1-PHOSPHATE GUANYL TRANSFERASE"/>
    <property type="match status" value="1"/>
</dbReference>
<name>M4RHT1_9ALTE</name>
<dbReference type="eggNOG" id="COG1208">
    <property type="taxonomic scope" value="Bacteria"/>
</dbReference>
<dbReference type="Pfam" id="PF00483">
    <property type="entry name" value="NTP_transferase"/>
    <property type="match status" value="1"/>
</dbReference>
<dbReference type="STRING" id="1129794.C427_0986"/>
<dbReference type="InterPro" id="IPR005835">
    <property type="entry name" value="NTP_transferase_dom"/>
</dbReference>
<dbReference type="KEGG" id="gps:C427_0986"/>
<evidence type="ECO:0000313" key="3">
    <source>
        <dbReference type="Proteomes" id="UP000011864"/>
    </source>
</evidence>
<dbReference type="EMBL" id="CP003837">
    <property type="protein sequence ID" value="AGH43095.1"/>
    <property type="molecule type" value="Genomic_DNA"/>
</dbReference>
<feature type="domain" description="Nucleotidyl transferase" evidence="1">
    <location>
        <begin position="1"/>
        <end position="133"/>
    </location>
</feature>
<dbReference type="GO" id="GO:0016740">
    <property type="term" value="F:transferase activity"/>
    <property type="evidence" value="ECO:0007669"/>
    <property type="project" value="UniProtKB-KW"/>
</dbReference>
<reference evidence="2 3" key="1">
    <citation type="journal article" date="2013" name="Genome Announc.">
        <title>Complete Genome Sequence of Glaciecola psychrophila Strain 170T.</title>
        <authorList>
            <person name="Yin J."/>
            <person name="Chen J."/>
            <person name="Liu G."/>
            <person name="Yu Y."/>
            <person name="Song L."/>
            <person name="Wang X."/>
            <person name="Qu X."/>
        </authorList>
    </citation>
    <scope>NUCLEOTIDE SEQUENCE [LARGE SCALE GENOMIC DNA]</scope>
    <source>
        <strain evidence="2 3">170</strain>
    </source>
</reference>
<sequence>MRPLTDSVPKPLLKVQGKPLIEYHLEALKRSGYERVVINHAWLGQQIESVLGNGERFGLDILYSAESRALETAGGIINALPLLCSDSKDEMFTVVNGDIFTDFNFEALPSFLSEGVEAHLVMVDNPDHNPKRRFLFYGS</sequence>
<dbReference type="Gene3D" id="3.90.550.10">
    <property type="entry name" value="Spore Coat Polysaccharide Biosynthesis Protein SpsA, Chain A"/>
    <property type="match status" value="1"/>
</dbReference>
<dbReference type="InterPro" id="IPR029044">
    <property type="entry name" value="Nucleotide-diphossugar_trans"/>
</dbReference>
<dbReference type="InterPro" id="IPR050486">
    <property type="entry name" value="Mannose-1P_guanyltransferase"/>
</dbReference>
<dbReference type="PATRIC" id="fig|1129794.4.peg.973"/>
<gene>
    <name evidence="2" type="ORF">C427_0986</name>
</gene>
<organism evidence="2 3">
    <name type="scientific">Paraglaciecola psychrophila 170</name>
    <dbReference type="NCBI Taxonomy" id="1129794"/>
    <lineage>
        <taxon>Bacteria</taxon>
        <taxon>Pseudomonadati</taxon>
        <taxon>Pseudomonadota</taxon>
        <taxon>Gammaproteobacteria</taxon>
        <taxon>Alteromonadales</taxon>
        <taxon>Alteromonadaceae</taxon>
        <taxon>Paraglaciecola</taxon>
    </lineage>
</organism>
<keyword evidence="2" id="KW-0808">Transferase</keyword>
<evidence type="ECO:0000259" key="1">
    <source>
        <dbReference type="Pfam" id="PF00483"/>
    </source>
</evidence>
<dbReference type="AlphaFoldDB" id="M4RHT1"/>
<keyword evidence="3" id="KW-1185">Reference proteome</keyword>
<accession>M4RHT1</accession>
<protein>
    <submittedName>
        <fullName evidence="2">Nucleotidyl transferase</fullName>
    </submittedName>
</protein>
<proteinExistence type="predicted"/>
<dbReference type="Proteomes" id="UP000011864">
    <property type="component" value="Chromosome"/>
</dbReference>
<evidence type="ECO:0000313" key="2">
    <source>
        <dbReference type="EMBL" id="AGH43095.1"/>
    </source>
</evidence>